<feature type="compositionally biased region" description="Basic and acidic residues" evidence="1">
    <location>
        <begin position="135"/>
        <end position="146"/>
    </location>
</feature>
<organism evidence="2 3">
    <name type="scientific">Portunus trituberculatus</name>
    <name type="common">Swimming crab</name>
    <name type="synonym">Neptunus trituberculatus</name>
    <dbReference type="NCBI Taxonomy" id="210409"/>
    <lineage>
        <taxon>Eukaryota</taxon>
        <taxon>Metazoa</taxon>
        <taxon>Ecdysozoa</taxon>
        <taxon>Arthropoda</taxon>
        <taxon>Crustacea</taxon>
        <taxon>Multicrustacea</taxon>
        <taxon>Malacostraca</taxon>
        <taxon>Eumalacostraca</taxon>
        <taxon>Eucarida</taxon>
        <taxon>Decapoda</taxon>
        <taxon>Pleocyemata</taxon>
        <taxon>Brachyura</taxon>
        <taxon>Eubrachyura</taxon>
        <taxon>Portunoidea</taxon>
        <taxon>Portunidae</taxon>
        <taxon>Portuninae</taxon>
        <taxon>Portunus</taxon>
    </lineage>
</organism>
<evidence type="ECO:0000313" key="3">
    <source>
        <dbReference type="Proteomes" id="UP000324222"/>
    </source>
</evidence>
<evidence type="ECO:0000256" key="1">
    <source>
        <dbReference type="SAM" id="MobiDB-lite"/>
    </source>
</evidence>
<comment type="caution">
    <text evidence="2">The sequence shown here is derived from an EMBL/GenBank/DDBJ whole genome shotgun (WGS) entry which is preliminary data.</text>
</comment>
<proteinExistence type="predicted"/>
<gene>
    <name evidence="2" type="ORF">E2C01_019487</name>
</gene>
<feature type="compositionally biased region" description="Low complexity" evidence="1">
    <location>
        <begin position="28"/>
        <end position="38"/>
    </location>
</feature>
<reference evidence="2 3" key="1">
    <citation type="submission" date="2019-05" db="EMBL/GenBank/DDBJ databases">
        <title>Another draft genome of Portunus trituberculatus and its Hox gene families provides insights of decapod evolution.</title>
        <authorList>
            <person name="Jeong J.-H."/>
            <person name="Song I."/>
            <person name="Kim S."/>
            <person name="Choi T."/>
            <person name="Kim D."/>
            <person name="Ryu S."/>
            <person name="Kim W."/>
        </authorList>
    </citation>
    <scope>NUCLEOTIDE SEQUENCE [LARGE SCALE GENOMIC DNA]</scope>
    <source>
        <tissue evidence="2">Muscle</tissue>
    </source>
</reference>
<dbReference type="EMBL" id="VSRR010001589">
    <property type="protein sequence ID" value="MPC26352.1"/>
    <property type="molecule type" value="Genomic_DNA"/>
</dbReference>
<feature type="region of interest" description="Disordered" evidence="1">
    <location>
        <begin position="1"/>
        <end position="146"/>
    </location>
</feature>
<dbReference type="AlphaFoldDB" id="A0A5B7DXC3"/>
<dbReference type="Proteomes" id="UP000324222">
    <property type="component" value="Unassembled WGS sequence"/>
</dbReference>
<feature type="compositionally biased region" description="Pro residues" evidence="1">
    <location>
        <begin position="118"/>
        <end position="131"/>
    </location>
</feature>
<protein>
    <submittedName>
        <fullName evidence="2">Uncharacterized protein</fullName>
    </submittedName>
</protein>
<accession>A0A5B7DXC3</accession>
<keyword evidence="3" id="KW-1185">Reference proteome</keyword>
<sequence>MQRRTGAERVEREERKVVTHRKESHATSNVKKSSSSNSSKKECDESAPVEGSTDPVTPQSEAEGPVRESPTLKTTNYPHHHSPRQISGNRTAKSPLFPLHAAQACGARHPAPATQALPPGPRHQPSPPSPLPESNNREKFVLDIIT</sequence>
<feature type="compositionally biased region" description="Basic and acidic residues" evidence="1">
    <location>
        <begin position="1"/>
        <end position="25"/>
    </location>
</feature>
<evidence type="ECO:0000313" key="2">
    <source>
        <dbReference type="EMBL" id="MPC26352.1"/>
    </source>
</evidence>
<name>A0A5B7DXC3_PORTR</name>